<gene>
    <name evidence="1" type="ORF">METZ01_LOCUS396815</name>
</gene>
<accession>A0A382VDL1</accession>
<organism evidence="1">
    <name type="scientific">marine metagenome</name>
    <dbReference type="NCBI Taxonomy" id="408172"/>
    <lineage>
        <taxon>unclassified sequences</taxon>
        <taxon>metagenomes</taxon>
        <taxon>ecological metagenomes</taxon>
    </lineage>
</organism>
<name>A0A382VDL1_9ZZZZ</name>
<feature type="non-terminal residue" evidence="1">
    <location>
        <position position="1"/>
    </location>
</feature>
<reference evidence="1" key="1">
    <citation type="submission" date="2018-05" db="EMBL/GenBank/DDBJ databases">
        <authorList>
            <person name="Lanie J.A."/>
            <person name="Ng W.-L."/>
            <person name="Kazmierczak K.M."/>
            <person name="Andrzejewski T.M."/>
            <person name="Davidsen T.M."/>
            <person name="Wayne K.J."/>
            <person name="Tettelin H."/>
            <person name="Glass J.I."/>
            <person name="Rusch D."/>
            <person name="Podicherti R."/>
            <person name="Tsui H.-C.T."/>
            <person name="Winkler M.E."/>
        </authorList>
    </citation>
    <scope>NUCLEOTIDE SEQUENCE</scope>
</reference>
<dbReference type="EMBL" id="UINC01150753">
    <property type="protein sequence ID" value="SVD43961.1"/>
    <property type="molecule type" value="Genomic_DNA"/>
</dbReference>
<evidence type="ECO:0000313" key="1">
    <source>
        <dbReference type="EMBL" id="SVD43961.1"/>
    </source>
</evidence>
<protein>
    <submittedName>
        <fullName evidence="1">Uncharacterized protein</fullName>
    </submittedName>
</protein>
<dbReference type="AlphaFoldDB" id="A0A382VDL1"/>
<sequence length="82" mass="9585">RIAHSRIEAIFGELLRLIGHPEEKIEHYRRKAKNQQIGFKTRLWMPRRFVAPSPSHRSFLLSEPIYSVDLPKPTRVGGPLTR</sequence>
<proteinExistence type="predicted"/>